<dbReference type="KEGG" id="ovi:T265_04106"/>
<dbReference type="GeneID" id="20318292"/>
<dbReference type="EMBL" id="KL596682">
    <property type="protein sequence ID" value="KER29265.1"/>
    <property type="molecule type" value="Genomic_DNA"/>
</dbReference>
<dbReference type="RefSeq" id="XP_009167016.1">
    <property type="nucleotide sequence ID" value="XM_009168752.1"/>
</dbReference>
<protein>
    <submittedName>
        <fullName evidence="1">Uncharacterized protein</fullName>
    </submittedName>
</protein>
<reference evidence="1 2" key="1">
    <citation type="submission" date="2013-11" db="EMBL/GenBank/DDBJ databases">
        <title>Opisthorchis viverrini - life in the bile duct.</title>
        <authorList>
            <person name="Young N.D."/>
            <person name="Nagarajan N."/>
            <person name="Lin S.J."/>
            <person name="Korhonen P.K."/>
            <person name="Jex A.R."/>
            <person name="Hall R.S."/>
            <person name="Safavi-Hemami H."/>
            <person name="Kaewkong W."/>
            <person name="Bertrand D."/>
            <person name="Gao S."/>
            <person name="Seet Q."/>
            <person name="Wongkham S."/>
            <person name="Teh B.T."/>
            <person name="Wongkham C."/>
            <person name="Intapan P.M."/>
            <person name="Maleewong W."/>
            <person name="Yang X."/>
            <person name="Hu M."/>
            <person name="Wang Z."/>
            <person name="Hofmann A."/>
            <person name="Sternberg P.W."/>
            <person name="Tan P."/>
            <person name="Wang J."/>
            <person name="Gasser R.B."/>
        </authorList>
    </citation>
    <scope>NUCLEOTIDE SEQUENCE [LARGE SCALE GENOMIC DNA]</scope>
</reference>
<proteinExistence type="predicted"/>
<keyword evidence="2" id="KW-1185">Reference proteome</keyword>
<accession>A0A075A165</accession>
<dbReference type="AlphaFoldDB" id="A0A075A165"/>
<evidence type="ECO:0000313" key="1">
    <source>
        <dbReference type="EMBL" id="KER29265.1"/>
    </source>
</evidence>
<name>A0A075A165_OPIVI</name>
<sequence>MCGCYNSEEDTKPASGLTTGFINLYLQNALVRIYTCCDNFTQQADINGHCDATRLYQERTDVAVCRVVSVRLCGRKGIATQHGFTRSALTSQLVDGSGHDSDNMISGTLELPVSLNERISRPTKNGYDANESLKLR</sequence>
<organism evidence="1 2">
    <name type="scientific">Opisthorchis viverrini</name>
    <name type="common">Southeast Asian liver fluke</name>
    <dbReference type="NCBI Taxonomy" id="6198"/>
    <lineage>
        <taxon>Eukaryota</taxon>
        <taxon>Metazoa</taxon>
        <taxon>Spiralia</taxon>
        <taxon>Lophotrochozoa</taxon>
        <taxon>Platyhelminthes</taxon>
        <taxon>Trematoda</taxon>
        <taxon>Digenea</taxon>
        <taxon>Opisthorchiida</taxon>
        <taxon>Opisthorchiata</taxon>
        <taxon>Opisthorchiidae</taxon>
        <taxon>Opisthorchis</taxon>
    </lineage>
</organism>
<dbReference type="Proteomes" id="UP000054324">
    <property type="component" value="Unassembled WGS sequence"/>
</dbReference>
<evidence type="ECO:0000313" key="2">
    <source>
        <dbReference type="Proteomes" id="UP000054324"/>
    </source>
</evidence>
<dbReference type="CTD" id="20318292"/>
<gene>
    <name evidence="1" type="ORF">T265_04106</name>
</gene>